<dbReference type="Gene3D" id="3.40.630.30">
    <property type="match status" value="1"/>
</dbReference>
<comment type="caution">
    <text evidence="4">The sequence shown here is derived from an EMBL/GenBank/DDBJ whole genome shotgun (WGS) entry which is preliminary data.</text>
</comment>
<evidence type="ECO:0000256" key="2">
    <source>
        <dbReference type="ARBA" id="ARBA00023315"/>
    </source>
</evidence>
<protein>
    <submittedName>
        <fullName evidence="4">GNAT family N-acetyltransferase</fullName>
        <ecNumber evidence="4">2.3.1.-</ecNumber>
    </submittedName>
</protein>
<evidence type="ECO:0000313" key="4">
    <source>
        <dbReference type="EMBL" id="MFB9860447.1"/>
    </source>
</evidence>
<keyword evidence="2 4" id="KW-0012">Acyltransferase</keyword>
<dbReference type="Pfam" id="PF00583">
    <property type="entry name" value="Acetyltransf_1"/>
    <property type="match status" value="1"/>
</dbReference>
<evidence type="ECO:0000259" key="3">
    <source>
        <dbReference type="PROSITE" id="PS51186"/>
    </source>
</evidence>
<dbReference type="InterPro" id="IPR050680">
    <property type="entry name" value="YpeA/RimI_acetyltransf"/>
</dbReference>
<dbReference type="EC" id="2.3.1.-" evidence="4"/>
<dbReference type="InterPro" id="IPR000182">
    <property type="entry name" value="GNAT_dom"/>
</dbReference>
<dbReference type="EMBL" id="JBHMAH010000011">
    <property type="protein sequence ID" value="MFB9860447.1"/>
    <property type="molecule type" value="Genomic_DNA"/>
</dbReference>
<dbReference type="CDD" id="cd04301">
    <property type="entry name" value="NAT_SF"/>
    <property type="match status" value="1"/>
</dbReference>
<keyword evidence="1 4" id="KW-0808">Transferase</keyword>
<reference evidence="4 5" key="1">
    <citation type="submission" date="2024-09" db="EMBL/GenBank/DDBJ databases">
        <authorList>
            <person name="Sun Q."/>
            <person name="Mori K."/>
        </authorList>
    </citation>
    <scope>NUCLEOTIDE SEQUENCE [LARGE SCALE GENOMIC DNA]</scope>
    <source>
        <strain evidence="4 5">JCM 12822</strain>
    </source>
</reference>
<dbReference type="RefSeq" id="WP_380570036.1">
    <property type="nucleotide sequence ID" value="NZ_JBHMAH010000011.1"/>
</dbReference>
<proteinExistence type="predicted"/>
<evidence type="ECO:0000256" key="1">
    <source>
        <dbReference type="ARBA" id="ARBA00022679"/>
    </source>
</evidence>
<dbReference type="SUPFAM" id="SSF55729">
    <property type="entry name" value="Acyl-CoA N-acyltransferases (Nat)"/>
    <property type="match status" value="1"/>
</dbReference>
<evidence type="ECO:0000313" key="5">
    <source>
        <dbReference type="Proteomes" id="UP001589740"/>
    </source>
</evidence>
<sequence>MSVISLENIQPDDKIISRKIKLNDHQLSFIETIEECLEEARDCSAWRPVAIYADDVLVGFAMYGFVGEPKTAWIDRIMIDSAQQGKGFGRNAMKHLIDVVIKTYDVGEIYLSFVEGNDVAKELYEKLGFKFTGKCDPNGELIYRYEVDLSSHQ</sequence>
<name>A0ABV5Z2W7_9STAP</name>
<gene>
    <name evidence="4" type="ORF">ACFFLE_04910</name>
</gene>
<keyword evidence="5" id="KW-1185">Reference proteome</keyword>
<dbReference type="PROSITE" id="PS51186">
    <property type="entry name" value="GNAT"/>
    <property type="match status" value="1"/>
</dbReference>
<dbReference type="GO" id="GO:0016746">
    <property type="term" value="F:acyltransferase activity"/>
    <property type="evidence" value="ECO:0007669"/>
    <property type="project" value="UniProtKB-KW"/>
</dbReference>
<dbReference type="Proteomes" id="UP001589740">
    <property type="component" value="Unassembled WGS sequence"/>
</dbReference>
<accession>A0ABV5Z2W7</accession>
<dbReference type="PANTHER" id="PTHR43420">
    <property type="entry name" value="ACETYLTRANSFERASE"/>
    <property type="match status" value="1"/>
</dbReference>
<dbReference type="InterPro" id="IPR016181">
    <property type="entry name" value="Acyl_CoA_acyltransferase"/>
</dbReference>
<organism evidence="4 5">
    <name type="scientific">Salinicoccus siamensis</name>
    <dbReference type="NCBI Taxonomy" id="381830"/>
    <lineage>
        <taxon>Bacteria</taxon>
        <taxon>Bacillati</taxon>
        <taxon>Bacillota</taxon>
        <taxon>Bacilli</taxon>
        <taxon>Bacillales</taxon>
        <taxon>Staphylococcaceae</taxon>
        <taxon>Salinicoccus</taxon>
    </lineage>
</organism>
<feature type="domain" description="N-acetyltransferase" evidence="3">
    <location>
        <begin position="4"/>
        <end position="150"/>
    </location>
</feature>
<dbReference type="PANTHER" id="PTHR43420:SF47">
    <property type="entry name" value="N-ACETYLTRANSFERASE DOMAIN-CONTAINING PROTEIN"/>
    <property type="match status" value="1"/>
</dbReference>